<protein>
    <submittedName>
        <fullName evidence="1">Uncharacterized protein</fullName>
    </submittedName>
</protein>
<proteinExistence type="predicted"/>
<evidence type="ECO:0000313" key="2">
    <source>
        <dbReference type="Proteomes" id="UP000188268"/>
    </source>
</evidence>
<name>A0A1R3KXA5_COCAP</name>
<dbReference type="EMBL" id="AWWV01000979">
    <property type="protein sequence ID" value="OMP11716.1"/>
    <property type="molecule type" value="Genomic_DNA"/>
</dbReference>
<gene>
    <name evidence="1" type="ORF">CCACVL1_00316</name>
</gene>
<evidence type="ECO:0000313" key="1">
    <source>
        <dbReference type="EMBL" id="OMP11716.1"/>
    </source>
</evidence>
<feature type="non-terminal residue" evidence="1">
    <location>
        <position position="42"/>
    </location>
</feature>
<reference evidence="1 2" key="1">
    <citation type="submission" date="2013-09" db="EMBL/GenBank/DDBJ databases">
        <title>Corchorus capsularis genome sequencing.</title>
        <authorList>
            <person name="Alam M."/>
            <person name="Haque M.S."/>
            <person name="Islam M.S."/>
            <person name="Emdad E.M."/>
            <person name="Islam M.M."/>
            <person name="Ahmed B."/>
            <person name="Halim A."/>
            <person name="Hossen Q.M.M."/>
            <person name="Hossain M.Z."/>
            <person name="Ahmed R."/>
            <person name="Khan M.M."/>
            <person name="Islam R."/>
            <person name="Rashid M.M."/>
            <person name="Khan S.A."/>
            <person name="Rahman M.S."/>
            <person name="Alam M."/>
        </authorList>
    </citation>
    <scope>NUCLEOTIDE SEQUENCE [LARGE SCALE GENOMIC DNA]</scope>
    <source>
        <strain evidence="2">cv. CVL-1</strain>
        <tissue evidence="1">Whole seedling</tissue>
    </source>
</reference>
<accession>A0A1R3KXA5</accession>
<keyword evidence="2" id="KW-1185">Reference proteome</keyword>
<dbReference type="Gramene" id="OMP11716">
    <property type="protein sequence ID" value="OMP11716"/>
    <property type="gene ID" value="CCACVL1_00316"/>
</dbReference>
<dbReference type="AlphaFoldDB" id="A0A1R3KXA5"/>
<sequence>MARSSTRIHICVYGLRRHLSCGGSGDWRTIWLQFYGARYNPA</sequence>
<dbReference type="Proteomes" id="UP000188268">
    <property type="component" value="Unassembled WGS sequence"/>
</dbReference>
<organism evidence="1 2">
    <name type="scientific">Corchorus capsularis</name>
    <name type="common">Jute</name>
    <dbReference type="NCBI Taxonomy" id="210143"/>
    <lineage>
        <taxon>Eukaryota</taxon>
        <taxon>Viridiplantae</taxon>
        <taxon>Streptophyta</taxon>
        <taxon>Embryophyta</taxon>
        <taxon>Tracheophyta</taxon>
        <taxon>Spermatophyta</taxon>
        <taxon>Magnoliopsida</taxon>
        <taxon>eudicotyledons</taxon>
        <taxon>Gunneridae</taxon>
        <taxon>Pentapetalae</taxon>
        <taxon>rosids</taxon>
        <taxon>malvids</taxon>
        <taxon>Malvales</taxon>
        <taxon>Malvaceae</taxon>
        <taxon>Grewioideae</taxon>
        <taxon>Apeibeae</taxon>
        <taxon>Corchorus</taxon>
    </lineage>
</organism>
<comment type="caution">
    <text evidence="1">The sequence shown here is derived from an EMBL/GenBank/DDBJ whole genome shotgun (WGS) entry which is preliminary data.</text>
</comment>